<comment type="similarity">
    <text evidence="5">Belongs to the bacterial ribosomal protein bL25 family. CTC subfamily.</text>
</comment>
<dbReference type="InterPro" id="IPR011035">
    <property type="entry name" value="Ribosomal_bL25/Gln-tRNA_synth"/>
</dbReference>
<accession>A0A6N7W377</accession>
<evidence type="ECO:0000313" key="9">
    <source>
        <dbReference type="Proteomes" id="UP000470875"/>
    </source>
</evidence>
<dbReference type="GO" id="GO:0003735">
    <property type="term" value="F:structural constituent of ribosome"/>
    <property type="evidence" value="ECO:0007669"/>
    <property type="project" value="InterPro"/>
</dbReference>
<dbReference type="InterPro" id="IPR020056">
    <property type="entry name" value="Rbsml_bL25/Gln-tRNA_synth_N"/>
</dbReference>
<evidence type="ECO:0000259" key="6">
    <source>
        <dbReference type="Pfam" id="PF01386"/>
    </source>
</evidence>
<dbReference type="HAMAP" id="MF_01334">
    <property type="entry name" value="Ribosomal_bL25_CTC"/>
    <property type="match status" value="1"/>
</dbReference>
<dbReference type="InterPro" id="IPR020057">
    <property type="entry name" value="Ribosomal_bL25_b-dom"/>
</dbReference>
<dbReference type="PANTHER" id="PTHR33284:SF1">
    <property type="entry name" value="RIBOSOMAL PROTEIN L25_GLN-TRNA SYNTHETASE, ANTI-CODON-BINDING DOMAIN-CONTAINING PROTEIN"/>
    <property type="match status" value="1"/>
</dbReference>
<evidence type="ECO:0000259" key="7">
    <source>
        <dbReference type="Pfam" id="PF14693"/>
    </source>
</evidence>
<dbReference type="GO" id="GO:0006412">
    <property type="term" value="P:translation"/>
    <property type="evidence" value="ECO:0007669"/>
    <property type="project" value="UniProtKB-UniRule"/>
</dbReference>
<feature type="domain" description="Large ribosomal subunit protein bL25 L25" evidence="6">
    <location>
        <begin position="8"/>
        <end position="93"/>
    </location>
</feature>
<dbReference type="InterPro" id="IPR020930">
    <property type="entry name" value="Ribosomal_uL5_bac-type"/>
</dbReference>
<dbReference type="Pfam" id="PF14693">
    <property type="entry name" value="Ribosomal_TL5_C"/>
    <property type="match status" value="1"/>
</dbReference>
<keyword evidence="1 5" id="KW-0699">rRNA-binding</keyword>
<keyword evidence="2 5" id="KW-0694">RNA-binding</keyword>
<proteinExistence type="inferred from homology"/>
<dbReference type="GO" id="GO:0004842">
    <property type="term" value="F:ubiquitin-protein transferase activity"/>
    <property type="evidence" value="ECO:0007669"/>
    <property type="project" value="InterPro"/>
</dbReference>
<dbReference type="EMBL" id="VULO01000003">
    <property type="protein sequence ID" value="MSS83745.1"/>
    <property type="molecule type" value="Genomic_DNA"/>
</dbReference>
<name>A0A6N7W377_9ACTO</name>
<dbReference type="AlphaFoldDB" id="A0A6N7W377"/>
<dbReference type="InterPro" id="IPR037121">
    <property type="entry name" value="Ribosomal_bL25_C"/>
</dbReference>
<dbReference type="GO" id="GO:0008097">
    <property type="term" value="F:5S rRNA binding"/>
    <property type="evidence" value="ECO:0007669"/>
    <property type="project" value="InterPro"/>
</dbReference>
<dbReference type="Gene3D" id="2.40.240.10">
    <property type="entry name" value="Ribosomal Protein L25, Chain P"/>
    <property type="match status" value="1"/>
</dbReference>
<evidence type="ECO:0000256" key="1">
    <source>
        <dbReference type="ARBA" id="ARBA00022730"/>
    </source>
</evidence>
<sequence length="204" mass="21754">MATENHVLNAQVRTETGKGPARRARRAGLVPAVMYGKGFEPVHLDLPGHGIFLIVKDSANAVIEVSYDGNKQLCLVKAVQTHPVSRNILHVDLLVVTKDQKVDVEVPIVLVGEPAPGTQTQQEEFALPVKASATAIPESIEVSVEGLAEGTVVRVSDLQLPAGVEAEQDANQDIVSIIAITDQVDVVEDAEEALAEATQDNDDE</sequence>
<gene>
    <name evidence="5" type="primary">rplY</name>
    <name evidence="5" type="synonym">ctc</name>
    <name evidence="8" type="ORF">FYJ24_03010</name>
</gene>
<dbReference type="CDD" id="cd00495">
    <property type="entry name" value="Ribosomal_L25_TL5_CTC"/>
    <property type="match status" value="1"/>
</dbReference>
<dbReference type="InterPro" id="IPR001021">
    <property type="entry name" value="Ribosomal_bL25_long"/>
</dbReference>
<evidence type="ECO:0000256" key="4">
    <source>
        <dbReference type="ARBA" id="ARBA00023274"/>
    </source>
</evidence>
<protein>
    <recommendedName>
        <fullName evidence="5">Large ribosomal subunit protein bL25</fullName>
    </recommendedName>
    <alternativeName>
        <fullName evidence="5">General stress protein CTC</fullName>
    </alternativeName>
</protein>
<evidence type="ECO:0000256" key="3">
    <source>
        <dbReference type="ARBA" id="ARBA00022980"/>
    </source>
</evidence>
<reference evidence="8 9" key="1">
    <citation type="submission" date="2019-08" db="EMBL/GenBank/DDBJ databases">
        <title>In-depth cultivation of the pig gut microbiome towards novel bacterial diversity and tailored functional studies.</title>
        <authorList>
            <person name="Wylensek D."/>
            <person name="Hitch T.C.A."/>
            <person name="Clavel T."/>
        </authorList>
    </citation>
    <scope>NUCLEOTIDE SEQUENCE [LARGE SCALE GENOMIC DNA]</scope>
    <source>
        <strain evidence="8 9">WB03_NA08</strain>
    </source>
</reference>
<dbReference type="Pfam" id="PF01386">
    <property type="entry name" value="Ribosomal_L25p"/>
    <property type="match status" value="1"/>
</dbReference>
<dbReference type="GO" id="GO:0044403">
    <property type="term" value="P:biological process involved in symbiotic interaction"/>
    <property type="evidence" value="ECO:0007669"/>
    <property type="project" value="InterPro"/>
</dbReference>
<keyword evidence="3 5" id="KW-0689">Ribosomal protein</keyword>
<dbReference type="GO" id="GO:0022625">
    <property type="term" value="C:cytosolic large ribosomal subunit"/>
    <property type="evidence" value="ECO:0007669"/>
    <property type="project" value="TreeGrafter"/>
</dbReference>
<dbReference type="InterPro" id="IPR029751">
    <property type="entry name" value="Ribosomal_L25_dom"/>
</dbReference>
<comment type="caution">
    <text evidence="8">The sequence shown here is derived from an EMBL/GenBank/DDBJ whole genome shotgun (WGS) entry which is preliminary data.</text>
</comment>
<comment type="subunit">
    <text evidence="5">Part of the 50S ribosomal subunit; part of the 5S rRNA/L5/L18/L25 subcomplex. Contacts the 5S rRNA. Binds to the 5S rRNA independently of L5 and L18.</text>
</comment>
<dbReference type="NCBIfam" id="TIGR00731">
    <property type="entry name" value="bL25_bact_ctc"/>
    <property type="match status" value="1"/>
</dbReference>
<dbReference type="NCBIfam" id="NF004131">
    <property type="entry name" value="PRK05618.2-1"/>
    <property type="match status" value="1"/>
</dbReference>
<comment type="function">
    <text evidence="5">This is one of the proteins that binds to the 5S RNA in the ribosome where it forms part of the central protuberance.</text>
</comment>
<keyword evidence="4 5" id="KW-0687">Ribonucleoprotein</keyword>
<evidence type="ECO:0000256" key="5">
    <source>
        <dbReference type="HAMAP-Rule" id="MF_01334"/>
    </source>
</evidence>
<dbReference type="RefSeq" id="WP_154543481.1">
    <property type="nucleotide sequence ID" value="NZ_VULO01000003.1"/>
</dbReference>
<keyword evidence="9" id="KW-1185">Reference proteome</keyword>
<dbReference type="Gene3D" id="2.170.120.20">
    <property type="entry name" value="Ribosomal protein L25, beta domain"/>
    <property type="match status" value="1"/>
</dbReference>
<evidence type="ECO:0000313" key="8">
    <source>
        <dbReference type="EMBL" id="MSS83745.1"/>
    </source>
</evidence>
<evidence type="ECO:0000256" key="2">
    <source>
        <dbReference type="ARBA" id="ARBA00022884"/>
    </source>
</evidence>
<feature type="domain" description="Large ribosomal subunit protein bL25 beta" evidence="7">
    <location>
        <begin position="101"/>
        <end position="179"/>
    </location>
</feature>
<dbReference type="PANTHER" id="PTHR33284">
    <property type="entry name" value="RIBOSOMAL PROTEIN L25/GLN-TRNA SYNTHETASE, ANTI-CODON-BINDING DOMAIN-CONTAINING PROTEIN"/>
    <property type="match status" value="1"/>
</dbReference>
<organism evidence="8 9">
    <name type="scientific">Scrofimicrobium canadense</name>
    <dbReference type="NCBI Taxonomy" id="2652290"/>
    <lineage>
        <taxon>Bacteria</taxon>
        <taxon>Bacillati</taxon>
        <taxon>Actinomycetota</taxon>
        <taxon>Actinomycetes</taxon>
        <taxon>Actinomycetales</taxon>
        <taxon>Actinomycetaceae</taxon>
        <taxon>Scrofimicrobium</taxon>
    </lineage>
</organism>
<dbReference type="SUPFAM" id="SSF50715">
    <property type="entry name" value="Ribosomal protein L25-like"/>
    <property type="match status" value="1"/>
</dbReference>
<dbReference type="Proteomes" id="UP000470875">
    <property type="component" value="Unassembled WGS sequence"/>
</dbReference>